<dbReference type="Proteomes" id="UP000093508">
    <property type="component" value="Unassembled WGS sequence"/>
</dbReference>
<evidence type="ECO:0000313" key="2">
    <source>
        <dbReference type="EMBL" id="SHL49715.1"/>
    </source>
</evidence>
<name>A0A1M7B3X3_9FLAO</name>
<organism evidence="2 4">
    <name type="scientific">Chryseobacterium contaminans</name>
    <dbReference type="NCBI Taxonomy" id="1423959"/>
    <lineage>
        <taxon>Bacteria</taxon>
        <taxon>Pseudomonadati</taxon>
        <taxon>Bacteroidota</taxon>
        <taxon>Flavobacteriia</taxon>
        <taxon>Flavobacteriales</taxon>
        <taxon>Weeksellaceae</taxon>
        <taxon>Chryseobacterium group</taxon>
        <taxon>Chryseobacterium</taxon>
    </lineage>
</organism>
<evidence type="ECO:0000313" key="4">
    <source>
        <dbReference type="Proteomes" id="UP000184069"/>
    </source>
</evidence>
<dbReference type="AlphaFoldDB" id="A0A1M7B3X3"/>
<proteinExistence type="predicted"/>
<dbReference type="Proteomes" id="UP000184069">
    <property type="component" value="Unassembled WGS sequence"/>
</dbReference>
<dbReference type="STRING" id="1423959.SAMN05444407_104228"/>
<accession>A0A1M7B3X3</accession>
<reference evidence="1 3" key="1">
    <citation type="submission" date="2016-07" db="EMBL/GenBank/DDBJ databases">
        <authorList>
            <person name="Jeong J.-J."/>
            <person name="Kim D.W."/>
            <person name="Sang M.K."/>
            <person name="Choi I.-G."/>
            <person name="Kim K.D."/>
        </authorList>
    </citation>
    <scope>NUCLEOTIDE SEQUENCE [LARGE SCALE GENOMIC DNA]</scope>
    <source>
        <strain evidence="1 3">C-26</strain>
    </source>
</reference>
<sequence length="274" mass="31574">MMKNFLLPIIFILISCSGKEKESILLSPETWHWRSEDKTEQKAIEAQKHLPEKALEENSEFRLLDLEKLIDKSPILKTEGFGNENEESRFIVGDIIILSANEKLSYLNLLPKTTEDNSYIIHLIIQDLKDNSFQVAKQWVIELDNSDSNTLAEFYEKNKIEIAKIFKNEHLTLLNDKISFNSYDSIKDIHLKYDYGNTEQREITGINIFNKNQKLSNIQTSKKTLCPECDSVIIYKGDYLGSISLANNKKLLILGLLEHVSLSPSALHVRFVRL</sequence>
<evidence type="ECO:0000313" key="1">
    <source>
        <dbReference type="EMBL" id="OCA77889.1"/>
    </source>
</evidence>
<dbReference type="EMBL" id="MAYF01000307">
    <property type="protein sequence ID" value="OCA77889.1"/>
    <property type="molecule type" value="Genomic_DNA"/>
</dbReference>
<protein>
    <recommendedName>
        <fullName evidence="5">Lipoprotein</fullName>
    </recommendedName>
</protein>
<reference evidence="2 4" key="2">
    <citation type="submission" date="2016-11" db="EMBL/GenBank/DDBJ databases">
        <authorList>
            <person name="Jaros S."/>
            <person name="Januszkiewicz K."/>
            <person name="Wedrychowicz H."/>
        </authorList>
    </citation>
    <scope>NUCLEOTIDE SEQUENCE [LARGE SCALE GENOMIC DNA]</scope>
    <source>
        <strain evidence="2 4">DSM 27621</strain>
    </source>
</reference>
<evidence type="ECO:0008006" key="5">
    <source>
        <dbReference type="Google" id="ProtNLM"/>
    </source>
</evidence>
<dbReference type="PROSITE" id="PS51257">
    <property type="entry name" value="PROKAR_LIPOPROTEIN"/>
    <property type="match status" value="1"/>
</dbReference>
<evidence type="ECO:0000313" key="3">
    <source>
        <dbReference type="Proteomes" id="UP000093508"/>
    </source>
</evidence>
<keyword evidence="3" id="KW-1185">Reference proteome</keyword>
<dbReference type="EMBL" id="FRBM01000004">
    <property type="protein sequence ID" value="SHL49715.1"/>
    <property type="molecule type" value="Genomic_DNA"/>
</dbReference>
<gene>
    <name evidence="1" type="ORF">BBH99_10640</name>
    <name evidence="2" type="ORF">SAMN05444407_104228</name>
</gene>
<dbReference type="OrthoDB" id="1251510at2"/>
<dbReference type="RefSeq" id="WP_066697559.1">
    <property type="nucleotide sequence ID" value="NZ_FRBM01000004.1"/>
</dbReference>